<dbReference type="AlphaFoldDB" id="A0A813JPU8"/>
<dbReference type="EMBL" id="CAJNNV010032577">
    <property type="protein sequence ID" value="CAE8640386.1"/>
    <property type="molecule type" value="Genomic_DNA"/>
</dbReference>
<dbReference type="OMA" id="CEARSWP"/>
<evidence type="ECO:0008006" key="5">
    <source>
        <dbReference type="Google" id="ProtNLM"/>
    </source>
</evidence>
<sequence>MIDSLLDQMQPGASDDEDEEQLEVKFAISGSEAGALRPVDCRTLVLCGPGVASAFALGGLALQPLPWQMQPVGDSKAAFPPAPKTPKFFVVPGTTDADAVVVALLDSQVPSDYALSFSDALLEAFTGVSQVILLDRILRAEWGCGAGGRPEEPHVAGLWTSSWGSTGPAKLAMPRLPAPNYLEGLGAALLTRCEASRQRCLVALALQDGAHLSEGCIRSFEALVPLLLDLKVVPPSWKTPNYMEAARKVVAPSSMSIYA</sequence>
<accession>A0A813JPU8</accession>
<keyword evidence="4" id="KW-1185">Reference proteome</keyword>
<gene>
    <name evidence="1" type="ORF">PGLA1383_LOCUS55261</name>
    <name evidence="2" type="ORF">PGLA2088_LOCUS21774</name>
</gene>
<name>A0A813JPU8_POLGL</name>
<dbReference type="Proteomes" id="UP000654075">
    <property type="component" value="Unassembled WGS sequence"/>
</dbReference>
<organism evidence="2 3">
    <name type="scientific">Polarella glacialis</name>
    <name type="common">Dinoflagellate</name>
    <dbReference type="NCBI Taxonomy" id="89957"/>
    <lineage>
        <taxon>Eukaryota</taxon>
        <taxon>Sar</taxon>
        <taxon>Alveolata</taxon>
        <taxon>Dinophyceae</taxon>
        <taxon>Suessiales</taxon>
        <taxon>Suessiaceae</taxon>
        <taxon>Polarella</taxon>
    </lineage>
</organism>
<dbReference type="EMBL" id="CAJNNW010025830">
    <property type="protein sequence ID" value="CAE8680198.1"/>
    <property type="molecule type" value="Genomic_DNA"/>
</dbReference>
<dbReference type="OrthoDB" id="411995at2759"/>
<protein>
    <recommendedName>
        <fullName evidence="5">Proteasome assembly chaperone 1</fullName>
    </recommendedName>
</protein>
<proteinExistence type="predicted"/>
<evidence type="ECO:0000313" key="4">
    <source>
        <dbReference type="Proteomes" id="UP000654075"/>
    </source>
</evidence>
<reference evidence="2" key="1">
    <citation type="submission" date="2021-02" db="EMBL/GenBank/DDBJ databases">
        <authorList>
            <person name="Dougan E. K."/>
            <person name="Rhodes N."/>
            <person name="Thang M."/>
            <person name="Chan C."/>
        </authorList>
    </citation>
    <scope>NUCLEOTIDE SEQUENCE</scope>
</reference>
<dbReference type="Proteomes" id="UP000626109">
    <property type="component" value="Unassembled WGS sequence"/>
</dbReference>
<evidence type="ECO:0000313" key="1">
    <source>
        <dbReference type="EMBL" id="CAE8640386.1"/>
    </source>
</evidence>
<comment type="caution">
    <text evidence="2">The sequence shown here is derived from an EMBL/GenBank/DDBJ whole genome shotgun (WGS) entry which is preliminary data.</text>
</comment>
<evidence type="ECO:0000313" key="2">
    <source>
        <dbReference type="EMBL" id="CAE8680198.1"/>
    </source>
</evidence>
<evidence type="ECO:0000313" key="3">
    <source>
        <dbReference type="Proteomes" id="UP000626109"/>
    </source>
</evidence>